<protein>
    <submittedName>
        <fullName evidence="2">Putative membrane protein</fullName>
    </submittedName>
</protein>
<evidence type="ECO:0000313" key="2">
    <source>
        <dbReference type="EMBL" id="TDR55780.1"/>
    </source>
</evidence>
<evidence type="ECO:0000313" key="3">
    <source>
        <dbReference type="Proteomes" id="UP000295558"/>
    </source>
</evidence>
<organism evidence="2 3">
    <name type="scientific">Listeria rocourtiae</name>
    <dbReference type="NCBI Taxonomy" id="647910"/>
    <lineage>
        <taxon>Bacteria</taxon>
        <taxon>Bacillati</taxon>
        <taxon>Bacillota</taxon>
        <taxon>Bacilli</taxon>
        <taxon>Bacillales</taxon>
        <taxon>Listeriaceae</taxon>
        <taxon>Listeria</taxon>
    </lineage>
</organism>
<evidence type="ECO:0000256" key="1">
    <source>
        <dbReference type="SAM" id="Phobius"/>
    </source>
</evidence>
<feature type="transmembrane region" description="Helical" evidence="1">
    <location>
        <begin position="111"/>
        <end position="135"/>
    </location>
</feature>
<name>A0A4R6ZST8_9LIST</name>
<sequence length="190" mass="21214">MDKTQFLNELEAKLAGLDSEEKQEVLADYMEHFAVGESSGKTEQEIVFDLGSPNEIARDILAERGGQLSEESYYMPNQQKKRGAGFKVGIFLAMLIPNLIIYSLLLSFWGVVAGFIGSTVGFFLTPLAFVLDAVLNQAFEWYKFFGTIGIVGLGFVFLVATIWLAKVMIMATVSYTKFNFHLMKGESRHV</sequence>
<keyword evidence="1" id="KW-0472">Membrane</keyword>
<feature type="transmembrane region" description="Helical" evidence="1">
    <location>
        <begin position="84"/>
        <end position="105"/>
    </location>
</feature>
<dbReference type="EMBL" id="SNZK01000001">
    <property type="protein sequence ID" value="TDR55780.1"/>
    <property type="molecule type" value="Genomic_DNA"/>
</dbReference>
<dbReference type="Pfam" id="PF22564">
    <property type="entry name" value="HAAS"/>
    <property type="match status" value="1"/>
</dbReference>
<dbReference type="Proteomes" id="UP000295558">
    <property type="component" value="Unassembled WGS sequence"/>
</dbReference>
<keyword evidence="1" id="KW-1133">Transmembrane helix</keyword>
<dbReference type="AlphaFoldDB" id="A0A4R6ZST8"/>
<keyword evidence="1" id="KW-0812">Transmembrane</keyword>
<feature type="transmembrane region" description="Helical" evidence="1">
    <location>
        <begin position="142"/>
        <end position="165"/>
    </location>
</feature>
<comment type="caution">
    <text evidence="2">The sequence shown here is derived from an EMBL/GenBank/DDBJ whole genome shotgun (WGS) entry which is preliminary data.</text>
</comment>
<dbReference type="RefSeq" id="WP_166666084.1">
    <property type="nucleotide sequence ID" value="NZ_JAASUO010000019.1"/>
</dbReference>
<keyword evidence="3" id="KW-1185">Reference proteome</keyword>
<proteinExistence type="predicted"/>
<gene>
    <name evidence="2" type="ORF">DFP96_101724</name>
</gene>
<accession>A0A4R6ZST8</accession>
<reference evidence="2 3" key="1">
    <citation type="submission" date="2019-03" db="EMBL/GenBank/DDBJ databases">
        <title>Genomic Encyclopedia of Type Strains, Phase III (KMG-III): the genomes of soil and plant-associated and newly described type strains.</title>
        <authorList>
            <person name="Whitman W."/>
        </authorList>
    </citation>
    <scope>NUCLEOTIDE SEQUENCE [LARGE SCALE GENOMIC DNA]</scope>
    <source>
        <strain evidence="2 3">CECT 7972</strain>
    </source>
</reference>
<dbReference type="STRING" id="1265846.PROCOU_10436"/>